<feature type="transmembrane region" description="Helical" evidence="4">
    <location>
        <begin position="254"/>
        <end position="275"/>
    </location>
</feature>
<reference evidence="6" key="1">
    <citation type="journal article" date="2023" name="Mol. Phylogenet. Evol.">
        <title>Genome-scale phylogeny and comparative genomics of the fungal order Sordariales.</title>
        <authorList>
            <person name="Hensen N."/>
            <person name="Bonometti L."/>
            <person name="Westerberg I."/>
            <person name="Brannstrom I.O."/>
            <person name="Guillou S."/>
            <person name="Cros-Aarteil S."/>
            <person name="Calhoun S."/>
            <person name="Haridas S."/>
            <person name="Kuo A."/>
            <person name="Mondo S."/>
            <person name="Pangilinan J."/>
            <person name="Riley R."/>
            <person name="LaButti K."/>
            <person name="Andreopoulos B."/>
            <person name="Lipzen A."/>
            <person name="Chen C."/>
            <person name="Yan M."/>
            <person name="Daum C."/>
            <person name="Ng V."/>
            <person name="Clum A."/>
            <person name="Steindorff A."/>
            <person name="Ohm R.A."/>
            <person name="Martin F."/>
            <person name="Silar P."/>
            <person name="Natvig D.O."/>
            <person name="Lalanne C."/>
            <person name="Gautier V."/>
            <person name="Ament-Velasquez S.L."/>
            <person name="Kruys A."/>
            <person name="Hutchinson M.I."/>
            <person name="Powell A.J."/>
            <person name="Barry K."/>
            <person name="Miller A.N."/>
            <person name="Grigoriev I.V."/>
            <person name="Debuchy R."/>
            <person name="Gladieux P."/>
            <person name="Hiltunen Thoren M."/>
            <person name="Johannesson H."/>
        </authorList>
    </citation>
    <scope>NUCLEOTIDE SEQUENCE</scope>
    <source>
        <strain evidence="6">CBS 232.78</strain>
    </source>
</reference>
<feature type="transmembrane region" description="Helical" evidence="4">
    <location>
        <begin position="116"/>
        <end position="134"/>
    </location>
</feature>
<gene>
    <name evidence="6" type="ORF">B0H63DRAFT_527376</name>
</gene>
<feature type="transmembrane region" description="Helical" evidence="4">
    <location>
        <begin position="140"/>
        <end position="160"/>
    </location>
</feature>
<evidence type="ECO:0000313" key="7">
    <source>
        <dbReference type="Proteomes" id="UP001285441"/>
    </source>
</evidence>
<organism evidence="6 7">
    <name type="scientific">Podospora didyma</name>
    <dbReference type="NCBI Taxonomy" id="330526"/>
    <lineage>
        <taxon>Eukaryota</taxon>
        <taxon>Fungi</taxon>
        <taxon>Dikarya</taxon>
        <taxon>Ascomycota</taxon>
        <taxon>Pezizomycotina</taxon>
        <taxon>Sordariomycetes</taxon>
        <taxon>Sordariomycetidae</taxon>
        <taxon>Sordariales</taxon>
        <taxon>Podosporaceae</taxon>
        <taxon>Podospora</taxon>
    </lineage>
</organism>
<reference evidence="6" key="2">
    <citation type="submission" date="2023-06" db="EMBL/GenBank/DDBJ databases">
        <authorList>
            <consortium name="Lawrence Berkeley National Laboratory"/>
            <person name="Haridas S."/>
            <person name="Hensen N."/>
            <person name="Bonometti L."/>
            <person name="Westerberg I."/>
            <person name="Brannstrom I.O."/>
            <person name="Guillou S."/>
            <person name="Cros-Aarteil S."/>
            <person name="Calhoun S."/>
            <person name="Kuo A."/>
            <person name="Mondo S."/>
            <person name="Pangilinan J."/>
            <person name="Riley R."/>
            <person name="LaButti K."/>
            <person name="Andreopoulos B."/>
            <person name="Lipzen A."/>
            <person name="Chen C."/>
            <person name="Yanf M."/>
            <person name="Daum C."/>
            <person name="Ng V."/>
            <person name="Clum A."/>
            <person name="Steindorff A."/>
            <person name="Ohm R."/>
            <person name="Martin F."/>
            <person name="Silar P."/>
            <person name="Natvig D."/>
            <person name="Lalanne C."/>
            <person name="Gautier V."/>
            <person name="Ament-velasquez S.L."/>
            <person name="Kruys A."/>
            <person name="Hutchinson M.I."/>
            <person name="Powell A.J."/>
            <person name="Barry K."/>
            <person name="Miller A.N."/>
            <person name="Grigoriev I.V."/>
            <person name="Debuchy R."/>
            <person name="Gladieux P."/>
            <person name="Thoren M.H."/>
            <person name="Johannesson H."/>
        </authorList>
    </citation>
    <scope>NUCLEOTIDE SEQUENCE</scope>
    <source>
        <strain evidence="6">CBS 232.78</strain>
    </source>
</reference>
<evidence type="ECO:0000259" key="5">
    <source>
        <dbReference type="PROSITE" id="PS50850"/>
    </source>
</evidence>
<name>A0AAE0KAW9_9PEZI</name>
<feature type="transmembrane region" description="Helical" evidence="4">
    <location>
        <begin position="200"/>
        <end position="224"/>
    </location>
</feature>
<dbReference type="InterPro" id="IPR020846">
    <property type="entry name" value="MFS_dom"/>
</dbReference>
<feature type="transmembrane region" description="Helical" evidence="4">
    <location>
        <begin position="87"/>
        <end position="109"/>
    </location>
</feature>
<comment type="caution">
    <text evidence="6">The sequence shown here is derived from an EMBL/GenBank/DDBJ whole genome shotgun (WGS) entry which is preliminary data.</text>
</comment>
<proteinExistence type="inferred from homology"/>
<keyword evidence="4" id="KW-0472">Membrane</keyword>
<feature type="transmembrane region" description="Helical" evidence="4">
    <location>
        <begin position="49"/>
        <end position="67"/>
    </location>
</feature>
<keyword evidence="4" id="KW-0812">Transmembrane</keyword>
<evidence type="ECO:0000313" key="6">
    <source>
        <dbReference type="EMBL" id="KAK3372541.1"/>
    </source>
</evidence>
<dbReference type="Gene3D" id="1.20.1250.20">
    <property type="entry name" value="MFS general substrate transporter like domains"/>
    <property type="match status" value="1"/>
</dbReference>
<evidence type="ECO:0000256" key="4">
    <source>
        <dbReference type="SAM" id="Phobius"/>
    </source>
</evidence>
<accession>A0AAE0KAW9</accession>
<keyword evidence="4" id="KW-1133">Transmembrane helix</keyword>
<dbReference type="PROSITE" id="PS50850">
    <property type="entry name" value="MFS"/>
    <property type="match status" value="1"/>
</dbReference>
<dbReference type="GO" id="GO:0022857">
    <property type="term" value="F:transmembrane transporter activity"/>
    <property type="evidence" value="ECO:0007669"/>
    <property type="project" value="InterPro"/>
</dbReference>
<feature type="transmembrane region" description="Helical" evidence="4">
    <location>
        <begin position="287"/>
        <end position="305"/>
    </location>
</feature>
<feature type="transmembrane region" description="Helical" evidence="4">
    <location>
        <begin position="317"/>
        <end position="338"/>
    </location>
</feature>
<protein>
    <submittedName>
        <fullName evidence="6">Major facilitator superfamily domain-containing protein</fullName>
    </submittedName>
</protein>
<dbReference type="Pfam" id="PF07690">
    <property type="entry name" value="MFS_1"/>
    <property type="match status" value="1"/>
</dbReference>
<dbReference type="EMBL" id="JAULSW010000008">
    <property type="protein sequence ID" value="KAK3372541.1"/>
    <property type="molecule type" value="Genomic_DNA"/>
</dbReference>
<feature type="transmembrane region" description="Helical" evidence="4">
    <location>
        <begin position="409"/>
        <end position="431"/>
    </location>
</feature>
<evidence type="ECO:0000256" key="1">
    <source>
        <dbReference type="ARBA" id="ARBA00004141"/>
    </source>
</evidence>
<dbReference type="PANTHER" id="PTHR11360">
    <property type="entry name" value="MONOCARBOXYLATE TRANSPORTER"/>
    <property type="match status" value="1"/>
</dbReference>
<dbReference type="SUPFAM" id="SSF103473">
    <property type="entry name" value="MFS general substrate transporter"/>
    <property type="match status" value="1"/>
</dbReference>
<feature type="transmembrane region" description="Helical" evidence="4">
    <location>
        <begin position="344"/>
        <end position="365"/>
    </location>
</feature>
<dbReference type="InterPro" id="IPR050327">
    <property type="entry name" value="Proton-linked_MCT"/>
</dbReference>
<comment type="similarity">
    <text evidence="2">Belongs to the major facilitator superfamily. Monocarboxylate porter (TC 2.A.1.13) family.</text>
</comment>
<feature type="region of interest" description="Disordered" evidence="3">
    <location>
        <begin position="1"/>
        <end position="31"/>
    </location>
</feature>
<feature type="transmembrane region" description="Helical" evidence="4">
    <location>
        <begin position="172"/>
        <end position="194"/>
    </location>
</feature>
<comment type="subcellular location">
    <subcellularLocation>
        <location evidence="1">Membrane</location>
        <topology evidence="1">Multi-pass membrane protein</topology>
    </subcellularLocation>
</comment>
<evidence type="ECO:0000256" key="2">
    <source>
        <dbReference type="ARBA" id="ARBA00006727"/>
    </source>
</evidence>
<dbReference type="InterPro" id="IPR011701">
    <property type="entry name" value="MFS"/>
</dbReference>
<feature type="domain" description="Major facilitator superfamily (MFS) profile" evidence="5">
    <location>
        <begin position="45"/>
        <end position="432"/>
    </location>
</feature>
<sequence>MTLTTPPETPKSDPNTGNIESANDNRPASQGEQLRPAIGLDSGWRPWKVVIGCFCLTVPTFGLLSGISLFQTYWHKYQLHSYTDSEISWIISIFGFLDCFFAAPFGILFDRYGARWLLLVGSMVYVAAFIGLAFSSTYAKFMGCLTVAGISAASPTTIAFSIVSQWFSAREGLATGCVSLGAAVGGIFFSLVLQNLFDKYSWTVVALILSVIIAGFMALGNVLVETNKSRRPGGTALEAWDFGQVTQLLQSPKFWLISYAVFAYEVVLFIQWGSIPAYAVSVDFGGNQFYLVMSYNIGAIIGRTVPPWLSDRKIGPINTIILMNVFTLLAVLVIWLPFGAMNIGALLVVTMLMGIGTGSFVPLGGKLTTRSRHHSGTWLGCVYSMVSFATLIGNPSTGAIIERFKSNGLVAFLAAILVSGLVSATVLRWLCHERRWTLKSRI</sequence>
<dbReference type="PANTHER" id="PTHR11360:SF230">
    <property type="entry name" value="MONOCARBOXYLATE TRANSPORTER, PUTATIVE (AFU_ORTHOLOGUE AFUA_2G12790)-RELATED"/>
    <property type="match status" value="1"/>
</dbReference>
<dbReference type="Proteomes" id="UP001285441">
    <property type="component" value="Unassembled WGS sequence"/>
</dbReference>
<keyword evidence="7" id="KW-1185">Reference proteome</keyword>
<dbReference type="AlphaFoldDB" id="A0AAE0KAW9"/>
<feature type="transmembrane region" description="Helical" evidence="4">
    <location>
        <begin position="377"/>
        <end position="397"/>
    </location>
</feature>
<dbReference type="GO" id="GO:0016020">
    <property type="term" value="C:membrane"/>
    <property type="evidence" value="ECO:0007669"/>
    <property type="project" value="UniProtKB-SubCell"/>
</dbReference>
<evidence type="ECO:0000256" key="3">
    <source>
        <dbReference type="SAM" id="MobiDB-lite"/>
    </source>
</evidence>
<dbReference type="InterPro" id="IPR036259">
    <property type="entry name" value="MFS_trans_sf"/>
</dbReference>